<feature type="domain" description="BTB" evidence="2">
    <location>
        <begin position="111"/>
        <end position="183"/>
    </location>
</feature>
<dbReference type="PROSITE" id="PS50097">
    <property type="entry name" value="BTB"/>
    <property type="match status" value="1"/>
</dbReference>
<dbReference type="EMBL" id="JBJQOH010000004">
    <property type="protein sequence ID" value="KAL3689336.1"/>
    <property type="molecule type" value="Genomic_DNA"/>
</dbReference>
<evidence type="ECO:0000256" key="1">
    <source>
        <dbReference type="ARBA" id="ARBA00004906"/>
    </source>
</evidence>
<name>A0ABD3HGZ0_9MARC</name>
<evidence type="ECO:0000313" key="3">
    <source>
        <dbReference type="EMBL" id="KAL3689336.1"/>
    </source>
</evidence>
<accession>A0ABD3HGZ0</accession>
<dbReference type="CDD" id="cd18186">
    <property type="entry name" value="BTB_POZ_ZBTB_KLHL-like"/>
    <property type="match status" value="1"/>
</dbReference>
<gene>
    <name evidence="3" type="ORF">R1sor_015645</name>
</gene>
<evidence type="ECO:0000259" key="2">
    <source>
        <dbReference type="PROSITE" id="PS50097"/>
    </source>
</evidence>
<dbReference type="InterPro" id="IPR000210">
    <property type="entry name" value="BTB/POZ_dom"/>
</dbReference>
<evidence type="ECO:0000313" key="4">
    <source>
        <dbReference type="Proteomes" id="UP001633002"/>
    </source>
</evidence>
<comment type="pathway">
    <text evidence="1">Protein modification; protein ubiquitination.</text>
</comment>
<dbReference type="Proteomes" id="UP001633002">
    <property type="component" value="Unassembled WGS sequence"/>
</dbReference>
<reference evidence="3 4" key="1">
    <citation type="submission" date="2024-09" db="EMBL/GenBank/DDBJ databases">
        <title>Chromosome-scale assembly of Riccia sorocarpa.</title>
        <authorList>
            <person name="Paukszto L."/>
        </authorList>
    </citation>
    <scope>NUCLEOTIDE SEQUENCE [LARGE SCALE GENOMIC DNA]</scope>
    <source>
        <strain evidence="3">LP-2024</strain>
        <tissue evidence="3">Aerial parts of the thallus</tissue>
    </source>
</reference>
<dbReference type="InterPro" id="IPR011333">
    <property type="entry name" value="SKP1/BTB/POZ_sf"/>
</dbReference>
<comment type="caution">
    <text evidence="3">The sequence shown here is derived from an EMBL/GenBank/DDBJ whole genome shotgun (WGS) entry which is preliminary data.</text>
</comment>
<proteinExistence type="predicted"/>
<protein>
    <recommendedName>
        <fullName evidence="2">BTB domain-containing protein</fullName>
    </recommendedName>
</protein>
<keyword evidence="4" id="KW-1185">Reference proteome</keyword>
<sequence length="671" mass="74419">MLDVTSSKIYVIMEGFEECFKSVFSHNLFGKAWESAQVNLQPKLLNLTLLLHTPFAIISTSQKSGVRTFSQCLCYHLSTGHRRKHFTEDGFGFGMCGRFGNVNRIRYAAELLAGRSPYFKDLFSGEMIESTSSSSVELPTVSSPGSSSVIDCTNSSVELTTVSSSVLILVMKFLYTGKLISRDFGSSTSRALGNDRFQPDWNFVGRAVAAARIFMLDQLEKVLIEQLQKDVTREVCLGEEDSLTQLAERFSILHEYRPTLWAEGIEGNSIEALSRSMAKALANHDLSPATLSNLSEAAFCSVIEKAMEASSDVDSSEIRASLLDDYLRLRQILTWCTVSRSNGLGDFGHLDRTCLPGAEMAIDFIDPIDDESTRPEFDFSRGRESFIDKIAKGPLKRLLSYVDFTCIPTGLLCSVIEPLEIIESGEFVEVLRTQAMRNSTLVRGAMDAPLPNLWHVKGTDESIHNVWRIPVGIDSIFRFTVRRETDTLTVCAVAGLLMSTSKPLRWDIRMTPRGALEQETMAGFEFGFIALDDCEDTFDDLSGPLSADSRCSGIRMGCGVKTVVGFYNGAETRRWTLGANEFGWRESVILSVKDDLSMASKPSSKISYLAGSRKFNFVAAKEKLIYPAVYFSIRASGQSRFRPHLDQLSVGIYPSSWSNLVMVKSTVELGS</sequence>
<organism evidence="3 4">
    <name type="scientific">Riccia sorocarpa</name>
    <dbReference type="NCBI Taxonomy" id="122646"/>
    <lineage>
        <taxon>Eukaryota</taxon>
        <taxon>Viridiplantae</taxon>
        <taxon>Streptophyta</taxon>
        <taxon>Embryophyta</taxon>
        <taxon>Marchantiophyta</taxon>
        <taxon>Marchantiopsida</taxon>
        <taxon>Marchantiidae</taxon>
        <taxon>Marchantiales</taxon>
        <taxon>Ricciaceae</taxon>
        <taxon>Riccia</taxon>
    </lineage>
</organism>
<dbReference type="AlphaFoldDB" id="A0ABD3HGZ0"/>
<dbReference type="SUPFAM" id="SSF54695">
    <property type="entry name" value="POZ domain"/>
    <property type="match status" value="1"/>
</dbReference>
<dbReference type="Gene3D" id="3.30.710.10">
    <property type="entry name" value="Potassium Channel Kv1.1, Chain A"/>
    <property type="match status" value="1"/>
</dbReference>